<dbReference type="InterPro" id="IPR029052">
    <property type="entry name" value="Metallo-depent_PP-like"/>
</dbReference>
<feature type="region of interest" description="Disordered" evidence="2">
    <location>
        <begin position="318"/>
        <end position="344"/>
    </location>
</feature>
<dbReference type="AlphaFoldDB" id="A0A9X4ARE7"/>
<dbReference type="SMART" id="SM00854">
    <property type="entry name" value="PGA_cap"/>
    <property type="match status" value="1"/>
</dbReference>
<proteinExistence type="inferred from homology"/>
<protein>
    <submittedName>
        <fullName evidence="5">CapA family protein</fullName>
    </submittedName>
</protein>
<keyword evidence="3" id="KW-0732">Signal</keyword>
<comment type="similarity">
    <text evidence="1">Belongs to the CapA family.</text>
</comment>
<sequence>MQARRASALTLLGLVLAAAWFSSGASGAPGRPVPLASAMPRPAPPPVSLETPPAADMPRATVAFVGDVSMAGGVAAVIKKGEESGFPFAHVAERLRSYDLLVGNLECVVTSQGEAAIPEPLVAPLSAPRLLLDAGFDMVSVANNHTLDMSEAGYFEMLERLDSAGLGHFGTTQASPAREAFVVREVAGVRIALIGHVDRGAPRSRQDVERARERADVVIVFVHWGIEYALTPSKYQREASRALIDAGADAVIAAHAHVVQPAERYRGRLIAHGIGNFVFSGMTRPGSRTGTLVELDVTRKGITGHRFLRVAIDDRGAPRFVGEPSEEPSLDPPGPRPLPPMAGE</sequence>
<name>A0A9X4ARE7_9BACT</name>
<dbReference type="Pfam" id="PF09587">
    <property type="entry name" value="PGA_cap"/>
    <property type="match status" value="1"/>
</dbReference>
<dbReference type="InterPro" id="IPR019079">
    <property type="entry name" value="Capsule_synth_CapA"/>
</dbReference>
<dbReference type="SUPFAM" id="SSF56300">
    <property type="entry name" value="Metallo-dependent phosphatases"/>
    <property type="match status" value="1"/>
</dbReference>
<dbReference type="Gene3D" id="3.60.21.10">
    <property type="match status" value="1"/>
</dbReference>
<feature type="chain" id="PRO_5040959014" evidence="3">
    <location>
        <begin position="28"/>
        <end position="344"/>
    </location>
</feature>
<evidence type="ECO:0000256" key="2">
    <source>
        <dbReference type="SAM" id="MobiDB-lite"/>
    </source>
</evidence>
<evidence type="ECO:0000313" key="5">
    <source>
        <dbReference type="EMBL" id="MDC3981366.1"/>
    </source>
</evidence>
<dbReference type="RefSeq" id="WP_272419834.1">
    <property type="nucleotide sequence ID" value="NZ_JAGTJJ010000004.1"/>
</dbReference>
<evidence type="ECO:0000256" key="1">
    <source>
        <dbReference type="ARBA" id="ARBA00005662"/>
    </source>
</evidence>
<gene>
    <name evidence="5" type="ORF">KEG57_12710</name>
</gene>
<dbReference type="PANTHER" id="PTHR33393:SF11">
    <property type="entry name" value="POLYGLUTAMINE SYNTHESIS ACCESSORY PROTEIN RV0574C-RELATED"/>
    <property type="match status" value="1"/>
</dbReference>
<reference evidence="5 6" key="1">
    <citation type="submission" date="2021-04" db="EMBL/GenBank/DDBJ databases">
        <title>Genome analysis of Polyangium sp.</title>
        <authorList>
            <person name="Li Y."/>
            <person name="Wang J."/>
        </authorList>
    </citation>
    <scope>NUCLEOTIDE SEQUENCE [LARGE SCALE GENOMIC DNA]</scope>
    <source>
        <strain evidence="5 6">SDU14</strain>
    </source>
</reference>
<evidence type="ECO:0000313" key="6">
    <source>
        <dbReference type="Proteomes" id="UP001151081"/>
    </source>
</evidence>
<feature type="domain" description="Capsule synthesis protein CapA" evidence="4">
    <location>
        <begin position="61"/>
        <end position="281"/>
    </location>
</feature>
<dbReference type="Proteomes" id="UP001151081">
    <property type="component" value="Unassembled WGS sequence"/>
</dbReference>
<feature type="signal peptide" evidence="3">
    <location>
        <begin position="1"/>
        <end position="27"/>
    </location>
</feature>
<dbReference type="InterPro" id="IPR052169">
    <property type="entry name" value="CW_Biosynth-Accessory"/>
</dbReference>
<feature type="compositionally biased region" description="Pro residues" evidence="2">
    <location>
        <begin position="330"/>
        <end position="344"/>
    </location>
</feature>
<organism evidence="5 6">
    <name type="scientific">Polyangium jinanense</name>
    <dbReference type="NCBI Taxonomy" id="2829994"/>
    <lineage>
        <taxon>Bacteria</taxon>
        <taxon>Pseudomonadati</taxon>
        <taxon>Myxococcota</taxon>
        <taxon>Polyangia</taxon>
        <taxon>Polyangiales</taxon>
        <taxon>Polyangiaceae</taxon>
        <taxon>Polyangium</taxon>
    </lineage>
</organism>
<evidence type="ECO:0000256" key="3">
    <source>
        <dbReference type="SAM" id="SignalP"/>
    </source>
</evidence>
<dbReference type="EMBL" id="JAGTJJ010000004">
    <property type="protein sequence ID" value="MDC3981366.1"/>
    <property type="molecule type" value="Genomic_DNA"/>
</dbReference>
<feature type="region of interest" description="Disordered" evidence="2">
    <location>
        <begin position="32"/>
        <end position="53"/>
    </location>
</feature>
<dbReference type="PANTHER" id="PTHR33393">
    <property type="entry name" value="POLYGLUTAMINE SYNTHESIS ACCESSORY PROTEIN RV0574C-RELATED"/>
    <property type="match status" value="1"/>
</dbReference>
<keyword evidence="6" id="KW-1185">Reference proteome</keyword>
<accession>A0A9X4ARE7</accession>
<evidence type="ECO:0000259" key="4">
    <source>
        <dbReference type="SMART" id="SM00854"/>
    </source>
</evidence>
<comment type="caution">
    <text evidence="5">The sequence shown here is derived from an EMBL/GenBank/DDBJ whole genome shotgun (WGS) entry which is preliminary data.</text>
</comment>
<dbReference type="CDD" id="cd07381">
    <property type="entry name" value="MPP_CapA"/>
    <property type="match status" value="1"/>
</dbReference>